<organism evidence="3 4">
    <name type="scientific">Methanospirillum stamsii</name>
    <dbReference type="NCBI Taxonomy" id="1277351"/>
    <lineage>
        <taxon>Archaea</taxon>
        <taxon>Methanobacteriati</taxon>
        <taxon>Methanobacteriota</taxon>
        <taxon>Stenosarchaea group</taxon>
        <taxon>Methanomicrobia</taxon>
        <taxon>Methanomicrobiales</taxon>
        <taxon>Methanospirillaceae</taxon>
        <taxon>Methanospirillum</taxon>
    </lineage>
</organism>
<dbReference type="InterPro" id="IPR001932">
    <property type="entry name" value="PPM-type_phosphatase-like_dom"/>
</dbReference>
<dbReference type="Gene3D" id="3.60.40.10">
    <property type="entry name" value="PPM-type phosphatase domain"/>
    <property type="match status" value="1"/>
</dbReference>
<evidence type="ECO:0000313" key="4">
    <source>
        <dbReference type="Proteomes" id="UP000245934"/>
    </source>
</evidence>
<dbReference type="Pfam" id="PF13672">
    <property type="entry name" value="PP2C_2"/>
    <property type="match status" value="1"/>
</dbReference>
<evidence type="ECO:0000256" key="1">
    <source>
        <dbReference type="SAM" id="Phobius"/>
    </source>
</evidence>
<keyword evidence="4" id="KW-1185">Reference proteome</keyword>
<proteinExistence type="predicted"/>
<protein>
    <recommendedName>
        <fullName evidence="2">PPM-type phosphatase domain-containing protein</fullName>
    </recommendedName>
</protein>
<dbReference type="RefSeq" id="WP_109939583.1">
    <property type="nucleotide sequence ID" value="NZ_CP176366.1"/>
</dbReference>
<feature type="domain" description="PPM-type phosphatase" evidence="2">
    <location>
        <begin position="13"/>
        <end position="239"/>
    </location>
</feature>
<keyword evidence="1" id="KW-1133">Transmembrane helix</keyword>
<reference evidence="3 4" key="1">
    <citation type="submission" date="2018-05" db="EMBL/GenBank/DDBJ databases">
        <title>Draft genome of Methanospirillum stamsii Pt1.</title>
        <authorList>
            <person name="Dueholm M.S."/>
            <person name="Nielsen P.H."/>
            <person name="Bakmann L.F."/>
            <person name="Otzen D.E."/>
        </authorList>
    </citation>
    <scope>NUCLEOTIDE SEQUENCE [LARGE SCALE GENOMIC DNA]</scope>
    <source>
        <strain evidence="3 4">Pt1</strain>
    </source>
</reference>
<evidence type="ECO:0000313" key="3">
    <source>
        <dbReference type="EMBL" id="PWR75769.1"/>
    </source>
</evidence>
<feature type="transmembrane region" description="Helical" evidence="1">
    <location>
        <begin position="371"/>
        <end position="395"/>
    </location>
</feature>
<sequence length="512" mass="58172">MHNMWRIIADSVTGHSHIRKNRPNQDNGGLKQDNNGYPLIGAVADGHGGKDYFRSDRGSAFAVEVAIRVLSRFVAQEPTLARSHFSEMICKEIVLEWRREVLLDIQKYPYNDNEWVIIEEGKKGLKFNTPVDPDYSQIRPYGSTLLATLITNEQSIFFQLGDGDIIIHSPDGSFFQPISPDKSITGNETHSLCMHESWRDFKVKRLDFIPDFIMLSTDGYTNSFIDEEGFFTAARDFYSYIFKADDFDAGVHSIESNIHQWLTTTTQKGSGDDITLIIMAQDPERESNINRKELNEEIFIINPVTPEPHSYSFLVPKETIQSPEPHDEVPLEIPVNPVEQKPDVIEDNPIREQVQKKETLKKKKRISKGKMFISTISILILCVCGIGLIQSGFFAPQITSMISPNSSEVTNNSSFVDYNFTNFPIPVMNESNFSNLSSIHQIQEFHNNSSSVIFERVNNSTQFNSSFQDLNRSSNESYGFLPMNKKADSTNIIPTINHTIEQNFRNNSSKST</sequence>
<keyword evidence="1" id="KW-0472">Membrane</keyword>
<comment type="caution">
    <text evidence="3">The sequence shown here is derived from an EMBL/GenBank/DDBJ whole genome shotgun (WGS) entry which is preliminary data.</text>
</comment>
<dbReference type="Proteomes" id="UP000245934">
    <property type="component" value="Unassembled WGS sequence"/>
</dbReference>
<dbReference type="OrthoDB" id="10524at2157"/>
<accession>A0A2V2N7E4</accession>
<dbReference type="GeneID" id="97609900"/>
<dbReference type="SUPFAM" id="SSF81606">
    <property type="entry name" value="PP2C-like"/>
    <property type="match status" value="1"/>
</dbReference>
<keyword evidence="1" id="KW-0812">Transmembrane</keyword>
<gene>
    <name evidence="3" type="ORF">DLD82_02735</name>
</gene>
<dbReference type="InterPro" id="IPR036457">
    <property type="entry name" value="PPM-type-like_dom_sf"/>
</dbReference>
<name>A0A2V2N7E4_9EURY</name>
<dbReference type="AlphaFoldDB" id="A0A2V2N7E4"/>
<dbReference type="EMBL" id="QGMZ01000007">
    <property type="protein sequence ID" value="PWR75769.1"/>
    <property type="molecule type" value="Genomic_DNA"/>
</dbReference>
<evidence type="ECO:0000259" key="2">
    <source>
        <dbReference type="Pfam" id="PF13672"/>
    </source>
</evidence>